<dbReference type="AlphaFoldDB" id="A0A068NP82"/>
<dbReference type="HOGENOM" id="CLU_2915743_0_0_0"/>
<dbReference type="Proteomes" id="UP000027982">
    <property type="component" value="Chromosome"/>
</dbReference>
<reference evidence="1 2" key="1">
    <citation type="journal article" date="2014" name="PLoS ONE">
        <title>The first complete genome sequence of the class fimbriimonadia in the phylum armatimonadetes.</title>
        <authorList>
            <person name="Hu Z.Y."/>
            <person name="Wang Y.Z."/>
            <person name="Im W.T."/>
            <person name="Wang S.Y."/>
            <person name="Zhao G.P."/>
            <person name="Zheng H.J."/>
            <person name="Quan Z.X."/>
        </authorList>
    </citation>
    <scope>NUCLEOTIDE SEQUENCE [LARGE SCALE GENOMIC DNA]</scope>
    <source>
        <strain evidence="1">Gsoil 348</strain>
    </source>
</reference>
<gene>
    <name evidence="1" type="ORF">OP10G_2000</name>
</gene>
<accession>A0A068NP82</accession>
<dbReference type="EMBL" id="CP007139">
    <property type="protein sequence ID" value="AIE85368.1"/>
    <property type="molecule type" value="Genomic_DNA"/>
</dbReference>
<evidence type="ECO:0000313" key="2">
    <source>
        <dbReference type="Proteomes" id="UP000027982"/>
    </source>
</evidence>
<keyword evidence="2" id="KW-1185">Reference proteome</keyword>
<dbReference type="KEGG" id="fgi:OP10G_2000"/>
<organism evidence="1 2">
    <name type="scientific">Fimbriimonas ginsengisoli Gsoil 348</name>
    <dbReference type="NCBI Taxonomy" id="661478"/>
    <lineage>
        <taxon>Bacteria</taxon>
        <taxon>Bacillati</taxon>
        <taxon>Armatimonadota</taxon>
        <taxon>Fimbriimonadia</taxon>
        <taxon>Fimbriimonadales</taxon>
        <taxon>Fimbriimonadaceae</taxon>
        <taxon>Fimbriimonas</taxon>
    </lineage>
</organism>
<sequence>MQASFKRNLPWQFQEVFQICFAQSMKFCRSLSRRWWGLGKGMPDLVNDRRGIRFAKHLNFT</sequence>
<proteinExistence type="predicted"/>
<evidence type="ECO:0000313" key="1">
    <source>
        <dbReference type="EMBL" id="AIE85368.1"/>
    </source>
</evidence>
<protein>
    <submittedName>
        <fullName evidence="1">Uncharacterized protein</fullName>
    </submittedName>
</protein>
<name>A0A068NP82_FIMGI</name>